<dbReference type="OrthoDB" id="9803781at2"/>
<feature type="chain" id="PRO_5009912905" description="Uncharacterized protein TP-0789 domain-containing protein" evidence="1">
    <location>
        <begin position="30"/>
        <end position="271"/>
    </location>
</feature>
<organism evidence="3 4">
    <name type="scientific">Hydrocarboniphaga daqingensis</name>
    <dbReference type="NCBI Taxonomy" id="490188"/>
    <lineage>
        <taxon>Bacteria</taxon>
        <taxon>Pseudomonadati</taxon>
        <taxon>Pseudomonadota</taxon>
        <taxon>Gammaproteobacteria</taxon>
        <taxon>Nevskiales</taxon>
        <taxon>Nevskiaceae</taxon>
        <taxon>Hydrocarboniphaga</taxon>
    </lineage>
</organism>
<reference evidence="3 4" key="1">
    <citation type="submission" date="2016-11" db="EMBL/GenBank/DDBJ databases">
        <authorList>
            <person name="Jaros S."/>
            <person name="Januszkiewicz K."/>
            <person name="Wedrychowicz H."/>
        </authorList>
    </citation>
    <scope>NUCLEOTIDE SEQUENCE [LARGE SCALE GENOMIC DNA]</scope>
    <source>
        <strain evidence="3 4">CGMCC 1.7049</strain>
    </source>
</reference>
<keyword evidence="1" id="KW-0732">Signal</keyword>
<dbReference type="Gene3D" id="2.50.20.10">
    <property type="entry name" value="Lipoprotein localisation LolA/LolB/LppX"/>
    <property type="match status" value="1"/>
</dbReference>
<keyword evidence="4" id="KW-1185">Reference proteome</keyword>
<proteinExistence type="predicted"/>
<dbReference type="CDD" id="cd16329">
    <property type="entry name" value="LolA_like"/>
    <property type="match status" value="1"/>
</dbReference>
<name>A0A1M5PCA8_9GAMM</name>
<dbReference type="RefSeq" id="WP_084083342.1">
    <property type="nucleotide sequence ID" value="NZ_FQWZ01000004.1"/>
</dbReference>
<sequence>MRNPRDYRAGVRLLAAALLMLGASSAGQAAPTAATVEAIDACMRANIPPALQIRQFSLNAVDHNGAGRLMKGRLYAIRDNGLLRTMLRIDSPPDLRGAAYLLREGEAAQQDAMYVYLPALNKVRRIMGGTQDNPLFGTDLSYADLKQISHAFSGGQIELEKTDKIDGRDTYILGLIPDASQQSRYSRIRTWVDRESCVALRAEFIADGQARKRYSASAKDLLKAGPHWYVAKGVMEDLGEHSRTQLSIDGVATSDALPDLYFNPRSFYLGN</sequence>
<dbReference type="InterPro" id="IPR033399">
    <property type="entry name" value="TP_0789-like"/>
</dbReference>
<feature type="domain" description="Uncharacterized protein TP-0789" evidence="2">
    <location>
        <begin position="84"/>
        <end position="266"/>
    </location>
</feature>
<dbReference type="EMBL" id="FQWZ01000004">
    <property type="protein sequence ID" value="SHG99386.1"/>
    <property type="molecule type" value="Genomic_DNA"/>
</dbReference>
<dbReference type="Proteomes" id="UP000199758">
    <property type="component" value="Unassembled WGS sequence"/>
</dbReference>
<evidence type="ECO:0000313" key="4">
    <source>
        <dbReference type="Proteomes" id="UP000199758"/>
    </source>
</evidence>
<evidence type="ECO:0000256" key="1">
    <source>
        <dbReference type="SAM" id="SignalP"/>
    </source>
</evidence>
<gene>
    <name evidence="3" type="ORF">SAMN04488068_2155</name>
</gene>
<protein>
    <recommendedName>
        <fullName evidence="2">Uncharacterized protein TP-0789 domain-containing protein</fullName>
    </recommendedName>
</protein>
<dbReference type="STRING" id="490188.SAMN04488068_2155"/>
<accession>A0A1M5PCA8</accession>
<evidence type="ECO:0000259" key="2">
    <source>
        <dbReference type="Pfam" id="PF17131"/>
    </source>
</evidence>
<feature type="signal peptide" evidence="1">
    <location>
        <begin position="1"/>
        <end position="29"/>
    </location>
</feature>
<dbReference type="Pfam" id="PF17131">
    <property type="entry name" value="LolA_like"/>
    <property type="match status" value="1"/>
</dbReference>
<evidence type="ECO:0000313" key="3">
    <source>
        <dbReference type="EMBL" id="SHG99386.1"/>
    </source>
</evidence>
<dbReference type="AlphaFoldDB" id="A0A1M5PCA8"/>